<dbReference type="RefSeq" id="XP_024680032.1">
    <property type="nucleotide sequence ID" value="XM_024830077.1"/>
</dbReference>
<dbReference type="InterPro" id="IPR046347">
    <property type="entry name" value="bZIP_sf"/>
</dbReference>
<gene>
    <name evidence="3" type="ORF">P174DRAFT_461998</name>
</gene>
<dbReference type="STRING" id="1392255.A0A2I1C1B8"/>
<dbReference type="SUPFAM" id="SSF57959">
    <property type="entry name" value="Leucine zipper domain"/>
    <property type="match status" value="1"/>
</dbReference>
<evidence type="ECO:0000256" key="1">
    <source>
        <dbReference type="SAM" id="Coils"/>
    </source>
</evidence>
<evidence type="ECO:0000313" key="4">
    <source>
        <dbReference type="Proteomes" id="UP000234474"/>
    </source>
</evidence>
<dbReference type="EMBL" id="MSZS01000006">
    <property type="protein sequence ID" value="PKX91437.1"/>
    <property type="molecule type" value="Genomic_DNA"/>
</dbReference>
<feature type="region of interest" description="Disordered" evidence="2">
    <location>
        <begin position="58"/>
        <end position="125"/>
    </location>
</feature>
<dbReference type="Gene3D" id="1.20.5.170">
    <property type="match status" value="1"/>
</dbReference>
<dbReference type="PANTHER" id="PTHR40618:SF1">
    <property type="entry name" value="B-ZIP TRANSCRIPTION FACTOR (EUROFUNG)"/>
    <property type="match status" value="1"/>
</dbReference>
<dbReference type="GeneID" id="36537403"/>
<proteinExistence type="predicted"/>
<evidence type="ECO:0000256" key="2">
    <source>
        <dbReference type="SAM" id="MobiDB-lite"/>
    </source>
</evidence>
<keyword evidence="4" id="KW-1185">Reference proteome</keyword>
<dbReference type="OMA" id="AGTHYAW"/>
<dbReference type="PANTHER" id="PTHR40618">
    <property type="entry name" value="B-ZIP TRANSCRIPTION FACTOR (EUROFUNG)-RELATED"/>
    <property type="match status" value="1"/>
</dbReference>
<dbReference type="VEuPathDB" id="FungiDB:P174DRAFT_461998"/>
<comment type="caution">
    <text evidence="3">The sequence shown here is derived from an EMBL/GenBank/DDBJ whole genome shotgun (WGS) entry which is preliminary data.</text>
</comment>
<reference evidence="4" key="1">
    <citation type="journal article" date="2018" name="Proc. Natl. Acad. Sci. U.S.A.">
        <title>Linking secondary metabolites to gene clusters through genome sequencing of six diverse Aspergillus species.</title>
        <authorList>
            <person name="Kaerboelling I."/>
            <person name="Vesth T.C."/>
            <person name="Frisvad J.C."/>
            <person name="Nybo J.L."/>
            <person name="Theobald S."/>
            <person name="Kuo A."/>
            <person name="Bowyer P."/>
            <person name="Matsuda Y."/>
            <person name="Mondo S."/>
            <person name="Lyhne E.K."/>
            <person name="Kogle M.E."/>
            <person name="Clum A."/>
            <person name="Lipzen A."/>
            <person name="Salamov A."/>
            <person name="Ngan C.Y."/>
            <person name="Daum C."/>
            <person name="Chiniquy J."/>
            <person name="Barry K."/>
            <person name="LaButti K."/>
            <person name="Haridas S."/>
            <person name="Simmons B.A."/>
            <person name="Magnuson J.K."/>
            <person name="Mortensen U.H."/>
            <person name="Larsen T.O."/>
            <person name="Grigoriev I.V."/>
            <person name="Baker S.E."/>
            <person name="Andersen M.R."/>
        </authorList>
    </citation>
    <scope>NUCLEOTIDE SEQUENCE [LARGE SCALE GENOMIC DNA]</scope>
    <source>
        <strain evidence="4">IBT 16806</strain>
    </source>
</reference>
<sequence>MILASGCHRQHDNPSLISMNQISRHPVNQNLHYYSYYTRNGCLNTFLVKWFDGGRHPNNTPVSSPGSNPALSTASDDPQSGKDDGSRKKIMVNSQPAKARERSSKKRGRPQKVQDVQTPAERRRAQVRLAQRAYRSRQEATMSQLKNRIAEMESVIETMTEAFLAFSDRLMQSGVLNASPDIAQSLKEVTAKYVTLSSQMTETAGDYATLQDKALSQITASEQLSFHSSDQTSHSSDSAVAVITVPGNGDLGGAEPLGALIPIETPDMANGSLFSITTPTNIRLPSPHLINIPTPMSHLYGPDSPFFAERLHMAAYKLALQYLKNPAVPDSALLRNFGFLMSRWSRRQLLAYLNSFLKSSEAVEGSKKFNIPLLNLGGAGLHYPRKHSPLSDPGLYQLPSAEDISMMYANGLSIQDLEEPWFDPGDVEGFLEERGIILSNRNMFPENLQSDRQDVVARSWQSRFLDGQAMFSRGPMLAVDEDQLINWLSYRGICLGRAPGFRKRDVERFISQHAWPLDVPQMPIQAIAVV</sequence>
<dbReference type="AlphaFoldDB" id="A0A2I1C1B8"/>
<feature type="coiled-coil region" evidence="1">
    <location>
        <begin position="135"/>
        <end position="162"/>
    </location>
</feature>
<dbReference type="Proteomes" id="UP000234474">
    <property type="component" value="Unassembled WGS sequence"/>
</dbReference>
<accession>A0A2I1C1B8</accession>
<dbReference type="CDD" id="cd14688">
    <property type="entry name" value="bZIP_YAP"/>
    <property type="match status" value="1"/>
</dbReference>
<protein>
    <submittedName>
        <fullName evidence="3">Putative bZIP transcription factor</fullName>
    </submittedName>
</protein>
<keyword evidence="1" id="KW-0175">Coiled coil</keyword>
<dbReference type="GO" id="GO:0003700">
    <property type="term" value="F:DNA-binding transcription factor activity"/>
    <property type="evidence" value="ECO:0007669"/>
    <property type="project" value="InterPro"/>
</dbReference>
<organism evidence="3 4">
    <name type="scientific">Aspergillus novofumigatus (strain IBT 16806)</name>
    <dbReference type="NCBI Taxonomy" id="1392255"/>
    <lineage>
        <taxon>Eukaryota</taxon>
        <taxon>Fungi</taxon>
        <taxon>Dikarya</taxon>
        <taxon>Ascomycota</taxon>
        <taxon>Pezizomycotina</taxon>
        <taxon>Eurotiomycetes</taxon>
        <taxon>Eurotiomycetidae</taxon>
        <taxon>Eurotiales</taxon>
        <taxon>Aspergillaceae</taxon>
        <taxon>Aspergillus</taxon>
        <taxon>Aspergillus subgen. Fumigati</taxon>
    </lineage>
</organism>
<evidence type="ECO:0000313" key="3">
    <source>
        <dbReference type="EMBL" id="PKX91437.1"/>
    </source>
</evidence>
<name>A0A2I1C1B8_ASPN1</name>
<feature type="compositionally biased region" description="Polar residues" evidence="2">
    <location>
        <begin position="58"/>
        <end position="78"/>
    </location>
</feature>
<dbReference type="OrthoDB" id="3555317at2759"/>